<reference evidence="1" key="1">
    <citation type="submission" date="2022-03" db="EMBL/GenBank/DDBJ databases">
        <authorList>
            <person name="Tunstrom K."/>
        </authorList>
    </citation>
    <scope>NUCLEOTIDE SEQUENCE</scope>
</reference>
<dbReference type="AlphaFoldDB" id="A0AAU9U536"/>
<dbReference type="EMBL" id="CAKOGL010000011">
    <property type="protein sequence ID" value="CAH2091895.1"/>
    <property type="molecule type" value="Genomic_DNA"/>
</dbReference>
<evidence type="ECO:0008006" key="3">
    <source>
        <dbReference type="Google" id="ProtNLM"/>
    </source>
</evidence>
<proteinExistence type="predicted"/>
<accession>A0AAU9U536</accession>
<gene>
    <name evidence="1" type="ORF">EEDITHA_LOCUS7711</name>
</gene>
<protein>
    <recommendedName>
        <fullName evidence="3">MADF domain-containing protein</fullName>
    </recommendedName>
</protein>
<comment type="caution">
    <text evidence="1">The sequence shown here is derived from an EMBL/GenBank/DDBJ whole genome shotgun (WGS) entry which is preliminary data.</text>
</comment>
<evidence type="ECO:0000313" key="1">
    <source>
        <dbReference type="EMBL" id="CAH2091895.1"/>
    </source>
</evidence>
<dbReference type="Proteomes" id="UP001153954">
    <property type="component" value="Unassembled WGS sequence"/>
</dbReference>
<name>A0AAU9U536_EUPED</name>
<sequence length="236" mass="27559">MSCGKRPLVKKWDKPKDLRVIKPSRYEQNELSVKQHWKNVIRALELSYKDETFWDSQGDMVRELVGSKIYSRIVKIFNLPVKEKPYEPHSDISLGPSDIYYQNNITTEAMRRSFSMSDFDPSMYVDIEDENDEDITDEESEIWTISTSSTELKKLSRSKSILRTKSLSISKSVSNKMLSKFFSKKSLTRQSKTLKSSPSSVGELATTLDDLEVQMSEKRNKLVFFEFFMYLNFQCF</sequence>
<keyword evidence="2" id="KW-1185">Reference proteome</keyword>
<organism evidence="1 2">
    <name type="scientific">Euphydryas editha</name>
    <name type="common">Edith's checkerspot</name>
    <dbReference type="NCBI Taxonomy" id="104508"/>
    <lineage>
        <taxon>Eukaryota</taxon>
        <taxon>Metazoa</taxon>
        <taxon>Ecdysozoa</taxon>
        <taxon>Arthropoda</taxon>
        <taxon>Hexapoda</taxon>
        <taxon>Insecta</taxon>
        <taxon>Pterygota</taxon>
        <taxon>Neoptera</taxon>
        <taxon>Endopterygota</taxon>
        <taxon>Lepidoptera</taxon>
        <taxon>Glossata</taxon>
        <taxon>Ditrysia</taxon>
        <taxon>Papilionoidea</taxon>
        <taxon>Nymphalidae</taxon>
        <taxon>Nymphalinae</taxon>
        <taxon>Euphydryas</taxon>
    </lineage>
</organism>
<evidence type="ECO:0000313" key="2">
    <source>
        <dbReference type="Proteomes" id="UP001153954"/>
    </source>
</evidence>